<reference evidence="1" key="1">
    <citation type="journal article" date="2024" name="Environ. Microbiol. Rep.">
        <title>Hiding in plain sight: The discovery of complete genomes of 11 hypothetical spindle-shaped viruses that putatively infect mesophilic ammonia-oxidizing archaea.</title>
        <authorList>
            <person name="Ni Y."/>
            <person name="Xu T."/>
            <person name="Yan S."/>
            <person name="Chen L."/>
            <person name="Wang Y."/>
        </authorList>
    </citation>
    <scope>NUCLEOTIDE SEQUENCE</scope>
    <source>
        <strain evidence="1">NMH1</strain>
    </source>
</reference>
<reference evidence="1" key="2">
    <citation type="submission" date="2024-03" db="EMBL/GenBank/DDBJ databases">
        <authorList>
            <person name="Ni Y."/>
            <person name="Xu T."/>
            <person name="Yan S."/>
            <person name="Chen L."/>
            <person name="Wang Y."/>
        </authorList>
    </citation>
    <scope>NUCLEOTIDE SEQUENCE</scope>
    <source>
        <strain evidence="1">NMH1</strain>
    </source>
</reference>
<name>A0AAT9JAB2_9VIRU</name>
<protein>
    <submittedName>
        <fullName evidence="1">ORF28</fullName>
    </submittedName>
</protein>
<proteinExistence type="predicted"/>
<evidence type="ECO:0000313" key="1">
    <source>
        <dbReference type="EMBL" id="DBA51794.1"/>
    </source>
</evidence>
<sequence length="47" mass="5516">MRCRTCSKIQRSRKKRHCWTSRMECALCHYGMAGVSGKSYIKSARFD</sequence>
<accession>A0AAT9JAB2</accession>
<dbReference type="EMBL" id="BK067784">
    <property type="protein sequence ID" value="DBA51794.1"/>
    <property type="molecule type" value="Genomic_DNA"/>
</dbReference>
<organism evidence="1">
    <name type="scientific">Nitrosopumilaceae spindle-shaped virus</name>
    <dbReference type="NCBI Taxonomy" id="3065433"/>
    <lineage>
        <taxon>Viruses</taxon>
    </lineage>
</organism>